<evidence type="ECO:0000313" key="1">
    <source>
        <dbReference type="EMBL" id="KRY04120.1"/>
    </source>
</evidence>
<organism evidence="1 2">
    <name type="scientific">Trichinella spiralis</name>
    <name type="common">Trichina worm</name>
    <dbReference type="NCBI Taxonomy" id="6334"/>
    <lineage>
        <taxon>Eukaryota</taxon>
        <taxon>Metazoa</taxon>
        <taxon>Ecdysozoa</taxon>
        <taxon>Nematoda</taxon>
        <taxon>Enoplea</taxon>
        <taxon>Dorylaimia</taxon>
        <taxon>Trichinellida</taxon>
        <taxon>Trichinellidae</taxon>
        <taxon>Trichinella</taxon>
    </lineage>
</organism>
<dbReference type="AlphaFoldDB" id="A0A0V0YVJ7"/>
<dbReference type="InParanoid" id="A0A0V0YVJ7"/>
<comment type="caution">
    <text evidence="1">The sequence shown here is derived from an EMBL/GenBank/DDBJ whole genome shotgun (WGS) entry which is preliminary data.</text>
</comment>
<name>A0A0V0YVJ7_TRISP</name>
<gene>
    <name evidence="1" type="ORF">T01_2070</name>
</gene>
<reference evidence="1 2" key="1">
    <citation type="submission" date="2015-01" db="EMBL/GenBank/DDBJ databases">
        <title>Evolution of Trichinella species and genotypes.</title>
        <authorList>
            <person name="Korhonen P.K."/>
            <person name="Edoardo P."/>
            <person name="Giuseppe L.R."/>
            <person name="Gasser R.B."/>
        </authorList>
    </citation>
    <scope>NUCLEOTIDE SEQUENCE [LARGE SCALE GENOMIC DNA]</scope>
    <source>
        <strain evidence="1">ISS3</strain>
    </source>
</reference>
<proteinExistence type="predicted"/>
<keyword evidence="2" id="KW-1185">Reference proteome</keyword>
<sequence length="30" mass="3803">MKFCNFQEKFFSPKIKAIDLYRYFKKVRLL</sequence>
<evidence type="ECO:0000313" key="2">
    <source>
        <dbReference type="Proteomes" id="UP000054776"/>
    </source>
</evidence>
<dbReference type="Proteomes" id="UP000054776">
    <property type="component" value="Unassembled WGS sequence"/>
</dbReference>
<protein>
    <submittedName>
        <fullName evidence="1">Uncharacterized protein</fullName>
    </submittedName>
</protein>
<dbReference type="EMBL" id="JYDH01004563">
    <property type="protein sequence ID" value="KRY04120.1"/>
    <property type="molecule type" value="Genomic_DNA"/>
</dbReference>
<accession>A0A0V0YVJ7</accession>